<dbReference type="PANTHER" id="PTHR47691:SF3">
    <property type="entry name" value="HTH-TYPE TRANSCRIPTIONAL REGULATOR RV0890C-RELATED"/>
    <property type="match status" value="1"/>
</dbReference>
<dbReference type="PANTHER" id="PTHR47691">
    <property type="entry name" value="REGULATOR-RELATED"/>
    <property type="match status" value="1"/>
</dbReference>
<evidence type="ECO:0000313" key="1">
    <source>
        <dbReference type="EMBL" id="QTR03350.1"/>
    </source>
</evidence>
<gene>
    <name evidence="1" type="ORF">J7S33_31270</name>
</gene>
<sequence length="343" mass="36026">FSGRRDELRALDAALAPADHTRIAVLTGAGGHGKTWLALRWADDHRADFPDGRLHADLRGFDPVDEPAATDAVTRGFLTALGVAPQAVPAAPDAQTALYRELTADRRLLVVLDNARDAAHVTPLLPGGASGAVLVTSRHRLTGLIATHAATPVPVDALDDDQAAELLARHLGPAADADPDATRELRRHCAGLPLALGVLAARAKARPDIPLAALAAEVRDASARLDALDTGELSTTLRAVFDASTRRLRPATARLFALLGLAPGPDIGVLGAAALAGCTAAHARRALRELEEVHLVHQHVPGRYRMHDLARLHAGELAGDATAELDRLFDHYCLGASLAAALF</sequence>
<feature type="non-terminal residue" evidence="1">
    <location>
        <position position="1"/>
    </location>
</feature>
<dbReference type="AlphaFoldDB" id="A0A8T8HYN7"/>
<name>A0A8T8HYN7_9PSEU</name>
<proteinExistence type="predicted"/>
<dbReference type="Gene3D" id="3.40.50.300">
    <property type="entry name" value="P-loop containing nucleotide triphosphate hydrolases"/>
    <property type="match status" value="1"/>
</dbReference>
<dbReference type="EMBL" id="CP072788">
    <property type="protein sequence ID" value="QTR03350.1"/>
    <property type="molecule type" value="Genomic_DNA"/>
</dbReference>
<accession>A0A8T8HYN7</accession>
<dbReference type="Proteomes" id="UP000671828">
    <property type="component" value="Chromosome"/>
</dbReference>
<evidence type="ECO:0000313" key="2">
    <source>
        <dbReference type="Proteomes" id="UP000671828"/>
    </source>
</evidence>
<dbReference type="SUPFAM" id="SSF52540">
    <property type="entry name" value="P-loop containing nucleoside triphosphate hydrolases"/>
    <property type="match status" value="1"/>
</dbReference>
<dbReference type="PRINTS" id="PR00364">
    <property type="entry name" value="DISEASERSIST"/>
</dbReference>
<protein>
    <submittedName>
        <fullName evidence="1">SARP family transcriptional regulator</fullName>
    </submittedName>
</protein>
<reference evidence="1" key="1">
    <citation type="submission" date="2021-04" db="EMBL/GenBank/DDBJ databases">
        <title>Saccharothrix algeriensis WGS.</title>
        <authorList>
            <person name="Stuskova K."/>
            <person name="Hakalova E."/>
            <person name="Tebbal A.B."/>
            <person name="Eichmeier A."/>
        </authorList>
    </citation>
    <scope>NUCLEOTIDE SEQUENCE</scope>
    <source>
        <strain evidence="1">NRRL B-24137</strain>
    </source>
</reference>
<organism evidence="1 2">
    <name type="scientific">Saccharothrix algeriensis</name>
    <dbReference type="NCBI Taxonomy" id="173560"/>
    <lineage>
        <taxon>Bacteria</taxon>
        <taxon>Bacillati</taxon>
        <taxon>Actinomycetota</taxon>
        <taxon>Actinomycetes</taxon>
        <taxon>Pseudonocardiales</taxon>
        <taxon>Pseudonocardiaceae</taxon>
        <taxon>Saccharothrix</taxon>
    </lineage>
</organism>
<dbReference type="GO" id="GO:0043531">
    <property type="term" value="F:ADP binding"/>
    <property type="evidence" value="ECO:0007669"/>
    <property type="project" value="InterPro"/>
</dbReference>
<dbReference type="InterPro" id="IPR027417">
    <property type="entry name" value="P-loop_NTPase"/>
</dbReference>
<feature type="non-terminal residue" evidence="1">
    <location>
        <position position="343"/>
    </location>
</feature>